<dbReference type="GO" id="GO:0016020">
    <property type="term" value="C:membrane"/>
    <property type="evidence" value="ECO:0007669"/>
    <property type="project" value="TreeGrafter"/>
</dbReference>
<evidence type="ECO:0000313" key="6">
    <source>
        <dbReference type="Proteomes" id="UP000251571"/>
    </source>
</evidence>
<reference evidence="4 6" key="1">
    <citation type="submission" date="2016-10" db="EMBL/GenBank/DDBJ databases">
        <authorList>
            <person name="Cai Z."/>
        </authorList>
    </citation>
    <scope>NUCLEOTIDE SEQUENCE [LARGE SCALE GENOMIC DNA]</scope>
    <source>
        <strain evidence="4 6">DSM 25227</strain>
    </source>
</reference>
<feature type="transmembrane region" description="Helical" evidence="1">
    <location>
        <begin position="198"/>
        <end position="219"/>
    </location>
</feature>
<dbReference type="InterPro" id="IPR002656">
    <property type="entry name" value="Acyl_transf_3_dom"/>
</dbReference>
<feature type="transmembrane region" description="Helical" evidence="1">
    <location>
        <begin position="46"/>
        <end position="71"/>
    </location>
</feature>
<gene>
    <name evidence="3" type="ORF">BCF38_101580</name>
    <name evidence="4" type="ORF">SAMN05421539_101580</name>
</gene>
<dbReference type="Proteomes" id="UP000245839">
    <property type="component" value="Unassembled WGS sequence"/>
</dbReference>
<dbReference type="GO" id="GO:0016747">
    <property type="term" value="F:acyltransferase activity, transferring groups other than amino-acyl groups"/>
    <property type="evidence" value="ECO:0007669"/>
    <property type="project" value="InterPro"/>
</dbReference>
<name>A0A2Y9A4R2_9RHOB</name>
<evidence type="ECO:0000313" key="5">
    <source>
        <dbReference type="Proteomes" id="UP000245839"/>
    </source>
</evidence>
<feature type="transmembrane region" description="Helical" evidence="1">
    <location>
        <begin position="12"/>
        <end position="34"/>
    </location>
</feature>
<proteinExistence type="predicted"/>
<feature type="transmembrane region" description="Helical" evidence="1">
    <location>
        <begin position="226"/>
        <end position="242"/>
    </location>
</feature>
<dbReference type="AlphaFoldDB" id="A0A2Y9A4R2"/>
<feature type="domain" description="Acyltransferase 3" evidence="2">
    <location>
        <begin position="9"/>
        <end position="330"/>
    </location>
</feature>
<keyword evidence="1" id="KW-1133">Transmembrane helix</keyword>
<dbReference type="RefSeq" id="WP_109562749.1">
    <property type="nucleotide sequence ID" value="NZ_QGDJ01000001.1"/>
</dbReference>
<dbReference type="PANTHER" id="PTHR23028:SF131">
    <property type="entry name" value="BLR2367 PROTEIN"/>
    <property type="match status" value="1"/>
</dbReference>
<feature type="transmembrane region" description="Helical" evidence="1">
    <location>
        <begin position="315"/>
        <end position="333"/>
    </location>
</feature>
<dbReference type="PANTHER" id="PTHR23028">
    <property type="entry name" value="ACETYLTRANSFERASE"/>
    <property type="match status" value="1"/>
</dbReference>
<reference evidence="3 5" key="2">
    <citation type="submission" date="2018-03" db="EMBL/GenBank/DDBJ databases">
        <title>Genomic Encyclopedia of Archaeal and Bacterial Type Strains, Phase II (KMG-II): from individual species to whole genera.</title>
        <authorList>
            <person name="Goeker M."/>
        </authorList>
    </citation>
    <scope>NUCLEOTIDE SEQUENCE [LARGE SCALE GENOMIC DNA]</scope>
    <source>
        <strain evidence="3 5">DSM 25227</strain>
    </source>
</reference>
<dbReference type="GO" id="GO:0000271">
    <property type="term" value="P:polysaccharide biosynthetic process"/>
    <property type="evidence" value="ECO:0007669"/>
    <property type="project" value="TreeGrafter"/>
</dbReference>
<evidence type="ECO:0000256" key="1">
    <source>
        <dbReference type="SAM" id="Phobius"/>
    </source>
</evidence>
<dbReference type="OrthoDB" id="9796461at2"/>
<keyword evidence="1" id="KW-0812">Transmembrane</keyword>
<keyword evidence="5" id="KW-1185">Reference proteome</keyword>
<keyword evidence="4" id="KW-0012">Acyltransferase</keyword>
<feature type="transmembrane region" description="Helical" evidence="1">
    <location>
        <begin position="92"/>
        <end position="111"/>
    </location>
</feature>
<protein>
    <submittedName>
        <fullName evidence="3 4">Peptidoglycan/LPS O-acetylase OafA/YrhL</fullName>
    </submittedName>
</protein>
<dbReference type="Proteomes" id="UP000251571">
    <property type="component" value="Unassembled WGS sequence"/>
</dbReference>
<sequence>MSAQTDRLDAVDGVRTLAILWVALYHYAVFWTPAGRGDDLVPYGEALAWIPFADLGHLGVSMFFVVSGFVIAFSLERSASALDFAARRLLRLWPTLLICGTLTFVATSLLGPAELVRGPVEYAVSLLFLPPEHVGRALGLPGLEWLDGAYWSLWVEVRFYGVAALLFWLARRRFLLAWTAFVLVCAVIQARLGADHALSGLLFTEFQPFFTLGIALAAMRSQGIEPGPLALFLLGAMQALIYAPEDSAHLGALLALIALTTLACLTRRPLPVLSARPVTRIGRASYAYYLLHQNLGLAVLAALSTLGALGTGLGIAAMLAVQAGIVLLSIFLTERVEQPLGRRLRAALPRASAPA</sequence>
<feature type="transmembrane region" description="Helical" evidence="1">
    <location>
        <begin position="175"/>
        <end position="192"/>
    </location>
</feature>
<evidence type="ECO:0000313" key="3">
    <source>
        <dbReference type="EMBL" id="PWJ22170.1"/>
    </source>
</evidence>
<feature type="transmembrane region" description="Helical" evidence="1">
    <location>
        <begin position="286"/>
        <end position="309"/>
    </location>
</feature>
<feature type="transmembrane region" description="Helical" evidence="1">
    <location>
        <begin position="248"/>
        <end position="265"/>
    </location>
</feature>
<keyword evidence="4" id="KW-0378">Hydrolase</keyword>
<dbReference type="GO" id="GO:0016787">
    <property type="term" value="F:hydrolase activity"/>
    <property type="evidence" value="ECO:0007669"/>
    <property type="project" value="UniProtKB-KW"/>
</dbReference>
<feature type="transmembrane region" description="Helical" evidence="1">
    <location>
        <begin position="148"/>
        <end position="168"/>
    </location>
</feature>
<dbReference type="EMBL" id="UETC01000001">
    <property type="protein sequence ID" value="SSA38448.1"/>
    <property type="molecule type" value="Genomic_DNA"/>
</dbReference>
<dbReference type="InterPro" id="IPR050879">
    <property type="entry name" value="Acyltransferase_3"/>
</dbReference>
<evidence type="ECO:0000313" key="4">
    <source>
        <dbReference type="EMBL" id="SSA38448.1"/>
    </source>
</evidence>
<dbReference type="Pfam" id="PF01757">
    <property type="entry name" value="Acyl_transf_3"/>
    <property type="match status" value="1"/>
</dbReference>
<evidence type="ECO:0000259" key="2">
    <source>
        <dbReference type="Pfam" id="PF01757"/>
    </source>
</evidence>
<organism evidence="4 6">
    <name type="scientific">Jannaschia seohaensis</name>
    <dbReference type="NCBI Taxonomy" id="475081"/>
    <lineage>
        <taxon>Bacteria</taxon>
        <taxon>Pseudomonadati</taxon>
        <taxon>Pseudomonadota</taxon>
        <taxon>Alphaproteobacteria</taxon>
        <taxon>Rhodobacterales</taxon>
        <taxon>Roseobacteraceae</taxon>
        <taxon>Jannaschia</taxon>
    </lineage>
</organism>
<accession>A0A2Y9A4R2</accession>
<keyword evidence="4" id="KW-0808">Transferase</keyword>
<dbReference type="EMBL" id="QGDJ01000001">
    <property type="protein sequence ID" value="PWJ22170.1"/>
    <property type="molecule type" value="Genomic_DNA"/>
</dbReference>
<keyword evidence="1" id="KW-0472">Membrane</keyword>